<feature type="domain" description="WRKY19-like zinc finger" evidence="2">
    <location>
        <begin position="216"/>
        <end position="239"/>
    </location>
</feature>
<feature type="domain" description="WRKY19-like zinc finger" evidence="2">
    <location>
        <begin position="240"/>
        <end position="261"/>
    </location>
</feature>
<protein>
    <recommendedName>
        <fullName evidence="2">WRKY19-like zinc finger domain-containing protein</fullName>
    </recommendedName>
</protein>
<dbReference type="Proteomes" id="UP000794436">
    <property type="component" value="Unassembled WGS sequence"/>
</dbReference>
<reference evidence="3" key="1">
    <citation type="submission" date="2019-03" db="EMBL/GenBank/DDBJ databases">
        <title>Long read genome sequence of the mycoparasitic Pythium oligandrum ATCC 38472 isolated from sugarbeet rhizosphere.</title>
        <authorList>
            <person name="Gaulin E."/>
        </authorList>
    </citation>
    <scope>NUCLEOTIDE SEQUENCE</scope>
    <source>
        <strain evidence="3">ATCC 38472_TT</strain>
    </source>
</reference>
<comment type="caution">
    <text evidence="3">The sequence shown here is derived from an EMBL/GenBank/DDBJ whole genome shotgun (WGS) entry which is preliminary data.</text>
</comment>
<feature type="domain" description="WRKY19-like zinc finger" evidence="2">
    <location>
        <begin position="121"/>
        <end position="143"/>
    </location>
</feature>
<keyword evidence="4" id="KW-1185">Reference proteome</keyword>
<dbReference type="PANTHER" id="PTHR31827">
    <property type="entry name" value="EMB|CAB89363.1"/>
    <property type="match status" value="1"/>
</dbReference>
<organism evidence="3 4">
    <name type="scientific">Pythium oligandrum</name>
    <name type="common">Mycoparasitic fungus</name>
    <dbReference type="NCBI Taxonomy" id="41045"/>
    <lineage>
        <taxon>Eukaryota</taxon>
        <taxon>Sar</taxon>
        <taxon>Stramenopiles</taxon>
        <taxon>Oomycota</taxon>
        <taxon>Peronosporomycetes</taxon>
        <taxon>Pythiales</taxon>
        <taxon>Pythiaceae</taxon>
        <taxon>Pythium</taxon>
    </lineage>
</organism>
<evidence type="ECO:0000256" key="1">
    <source>
        <dbReference type="SAM" id="MobiDB-lite"/>
    </source>
</evidence>
<dbReference type="OrthoDB" id="158763at2759"/>
<name>A0A8K1FJP5_PYTOL</name>
<dbReference type="InterPro" id="IPR056866">
    <property type="entry name" value="Znf_WRKY19"/>
</dbReference>
<feature type="compositionally biased region" description="Acidic residues" evidence="1">
    <location>
        <begin position="288"/>
        <end position="300"/>
    </location>
</feature>
<feature type="domain" description="WRKY19-like zinc finger" evidence="2">
    <location>
        <begin position="144"/>
        <end position="167"/>
    </location>
</feature>
<feature type="region of interest" description="Disordered" evidence="1">
    <location>
        <begin position="287"/>
        <end position="307"/>
    </location>
</feature>
<evidence type="ECO:0000313" key="3">
    <source>
        <dbReference type="EMBL" id="TMW60928.1"/>
    </source>
</evidence>
<accession>A0A8K1FJP5</accession>
<feature type="domain" description="WRKY19-like zinc finger" evidence="2">
    <location>
        <begin position="195"/>
        <end position="215"/>
    </location>
</feature>
<sequence>MDTTIRATHVLEIGVDSRYVSPPATPLPHFQALLQAASWSPMLPQRLTALKWATLSPPGNAIALASHLMPKTEVLLPTPTKLTRRALWKCCRRPLSMQDLLCNSKDEEKPRVPRGNASHRRQCGVPHCLKYALSGGYCIGHGGGKPCRQEGCATVAQSGGLCKAHGGGSKCKTVGCMSVARRKGLCMMHGGRQPCNMEGCNKCAHGGGLCIAHGGGKRCATIGCTKSAQAGGFCYSHGGGKRCAAPQCFQAARKGGLCIRHRNAAAIAAATTGLAQDEGIVTRKVVSEEDVGEEEEEDGVCESGEQADSANVDELSELFSSIEENCDDSVDFSVLLEGEDALNVEDVRDIFSDLEDSVDEEQVAVFSEQEQVDAANVDEVSELFSCLEQDLDVQVAEPTAVDVVDAGNVDAISALFTELAEAEDVTAVEQHSADWIASLDVNDVSTLFSELEQAEQPVEAKPPTRVDPRIFVPSFSVRIEGRAAVAIPPPTRLVAGPPRLLAGPPVLGAPVHLGVRSREERIERWMDKRKARTQGARPKDEFVSQTRRACAAKRQRVNGRFISEKSAFVSITTLQQ</sequence>
<dbReference type="Pfam" id="PF24906">
    <property type="entry name" value="Zf_WRKY19"/>
    <property type="match status" value="5"/>
</dbReference>
<dbReference type="AlphaFoldDB" id="A0A8K1FJP5"/>
<evidence type="ECO:0000313" key="4">
    <source>
        <dbReference type="Proteomes" id="UP000794436"/>
    </source>
</evidence>
<evidence type="ECO:0000259" key="2">
    <source>
        <dbReference type="Pfam" id="PF24906"/>
    </source>
</evidence>
<gene>
    <name evidence="3" type="ORF">Poli38472_000970</name>
</gene>
<proteinExistence type="predicted"/>
<dbReference type="PANTHER" id="PTHR31827:SF1">
    <property type="entry name" value="EMB|CAB89363.1"/>
    <property type="match status" value="1"/>
</dbReference>
<dbReference type="EMBL" id="SPLM01000108">
    <property type="protein sequence ID" value="TMW60928.1"/>
    <property type="molecule type" value="Genomic_DNA"/>
</dbReference>